<name>A0A9R1W0B5_LACSA</name>
<dbReference type="GO" id="GO:0006952">
    <property type="term" value="P:defense response"/>
    <property type="evidence" value="ECO:0007669"/>
    <property type="project" value="UniProtKB-KW"/>
</dbReference>
<reference evidence="3 4" key="1">
    <citation type="journal article" date="2017" name="Nat. Commun.">
        <title>Genome assembly with in vitro proximity ligation data and whole-genome triplication in lettuce.</title>
        <authorList>
            <person name="Reyes-Chin-Wo S."/>
            <person name="Wang Z."/>
            <person name="Yang X."/>
            <person name="Kozik A."/>
            <person name="Arikit S."/>
            <person name="Song C."/>
            <person name="Xia L."/>
            <person name="Froenicke L."/>
            <person name="Lavelle D.O."/>
            <person name="Truco M.J."/>
            <person name="Xia R."/>
            <person name="Zhu S."/>
            <person name="Xu C."/>
            <person name="Xu H."/>
            <person name="Xu X."/>
            <person name="Cox K."/>
            <person name="Korf I."/>
            <person name="Meyers B.C."/>
            <person name="Michelmore R.W."/>
        </authorList>
    </citation>
    <scope>NUCLEOTIDE SEQUENCE [LARGE SCALE GENOMIC DNA]</scope>
    <source>
        <strain evidence="4">cv. Salinas</strain>
        <tissue evidence="3">Seedlings</tissue>
    </source>
</reference>
<evidence type="ECO:0000256" key="1">
    <source>
        <dbReference type="ARBA" id="ARBA00022821"/>
    </source>
</evidence>
<dbReference type="Pfam" id="PF00931">
    <property type="entry name" value="NB-ARC"/>
    <property type="match status" value="1"/>
</dbReference>
<dbReference type="SUPFAM" id="SSF52540">
    <property type="entry name" value="P-loop containing nucleoside triphosphate hydrolases"/>
    <property type="match status" value="1"/>
</dbReference>
<dbReference type="InterPro" id="IPR002182">
    <property type="entry name" value="NB-ARC"/>
</dbReference>
<dbReference type="InterPro" id="IPR027417">
    <property type="entry name" value="P-loop_NTPase"/>
</dbReference>
<evidence type="ECO:0000259" key="2">
    <source>
        <dbReference type="Pfam" id="PF00931"/>
    </source>
</evidence>
<dbReference type="PANTHER" id="PTHR36766:SF61">
    <property type="entry name" value="NB-ARC DOMAIN DISEASE RESISTANCE PROTEIN"/>
    <property type="match status" value="1"/>
</dbReference>
<keyword evidence="1" id="KW-0611">Plant defense</keyword>
<dbReference type="GO" id="GO:0043531">
    <property type="term" value="F:ADP binding"/>
    <property type="evidence" value="ECO:0007669"/>
    <property type="project" value="InterPro"/>
</dbReference>
<protein>
    <recommendedName>
        <fullName evidence="2">NB-ARC domain-containing protein</fullName>
    </recommendedName>
</protein>
<dbReference type="EMBL" id="NBSK02000003">
    <property type="protein sequence ID" value="KAJ0215971.1"/>
    <property type="molecule type" value="Genomic_DNA"/>
</dbReference>
<dbReference type="PANTHER" id="PTHR36766">
    <property type="entry name" value="PLANT BROAD-SPECTRUM MILDEW RESISTANCE PROTEIN RPW8"/>
    <property type="match status" value="1"/>
</dbReference>
<comment type="caution">
    <text evidence="3">The sequence shown here is derived from an EMBL/GenBank/DDBJ whole genome shotgun (WGS) entry which is preliminary data.</text>
</comment>
<feature type="domain" description="NB-ARC" evidence="2">
    <location>
        <begin position="91"/>
        <end position="189"/>
    </location>
</feature>
<organism evidence="3 4">
    <name type="scientific">Lactuca sativa</name>
    <name type="common">Garden lettuce</name>
    <dbReference type="NCBI Taxonomy" id="4236"/>
    <lineage>
        <taxon>Eukaryota</taxon>
        <taxon>Viridiplantae</taxon>
        <taxon>Streptophyta</taxon>
        <taxon>Embryophyta</taxon>
        <taxon>Tracheophyta</taxon>
        <taxon>Spermatophyta</taxon>
        <taxon>Magnoliopsida</taxon>
        <taxon>eudicotyledons</taxon>
        <taxon>Gunneridae</taxon>
        <taxon>Pentapetalae</taxon>
        <taxon>asterids</taxon>
        <taxon>campanulids</taxon>
        <taxon>Asterales</taxon>
        <taxon>Asteraceae</taxon>
        <taxon>Cichorioideae</taxon>
        <taxon>Cichorieae</taxon>
        <taxon>Lactucinae</taxon>
        <taxon>Lactuca</taxon>
    </lineage>
</organism>
<accession>A0A9R1W0B5</accession>
<proteinExistence type="predicted"/>
<dbReference type="Proteomes" id="UP000235145">
    <property type="component" value="Unassembled WGS sequence"/>
</dbReference>
<sequence>MVRNYVINILMSRPNRAGKLGDGLGPCYDTKVAVFQNGNSKRKCNLGLTMVTNEKRKIIRYEACLVDASGIVGREGDKKVLLQKLLGGEDESCNRNFSVVFIVGVGGVGKTTLLLYGEVGGKDHFKLRDLDCVSDEIKIFNVSKVMDQLVTEENKEFVDLNLLEEMLKEKLVKKCFIMVLDDVWNESYLSLALRTLGRLLRTKTYEKEWKEREMRLFRFLD</sequence>
<dbReference type="Gene3D" id="3.40.50.300">
    <property type="entry name" value="P-loop containing nucleotide triphosphate hydrolases"/>
    <property type="match status" value="1"/>
</dbReference>
<evidence type="ECO:0000313" key="4">
    <source>
        <dbReference type="Proteomes" id="UP000235145"/>
    </source>
</evidence>
<gene>
    <name evidence="3" type="ORF">LSAT_V11C300147500</name>
</gene>
<evidence type="ECO:0000313" key="3">
    <source>
        <dbReference type="EMBL" id="KAJ0215971.1"/>
    </source>
</evidence>
<dbReference type="AlphaFoldDB" id="A0A9R1W0B5"/>
<keyword evidence="4" id="KW-1185">Reference proteome</keyword>
<dbReference type="PRINTS" id="PR00364">
    <property type="entry name" value="DISEASERSIST"/>
</dbReference>